<sequence>MSRRFIAGLYATALALATPAAAIEPGLLTGPMAKLQVAEAPWTPSVDTFAREDSTRGRLEDYAGEIVVLNFWATWCAPCKAEMPSLQALQDRLGDEGLEVVTVAFGRHNPMQMKRFWQDAGITSLPLHLDAGTELARALGVAGLPHTLILDREGQVIAELKGEADWAAPETLALMRGLTAR</sequence>
<evidence type="ECO:0000313" key="6">
    <source>
        <dbReference type="Proteomes" id="UP000245839"/>
    </source>
</evidence>
<dbReference type="PROSITE" id="PS51352">
    <property type="entry name" value="THIOREDOXIN_2"/>
    <property type="match status" value="1"/>
</dbReference>
<keyword evidence="1" id="KW-0676">Redox-active center</keyword>
<dbReference type="EMBL" id="UETC01000001">
    <property type="protein sequence ID" value="SSA38754.1"/>
    <property type="molecule type" value="Genomic_DNA"/>
</dbReference>
<dbReference type="PANTHER" id="PTHR42852">
    <property type="entry name" value="THIOL:DISULFIDE INTERCHANGE PROTEIN DSBE"/>
    <property type="match status" value="1"/>
</dbReference>
<dbReference type="Gene3D" id="3.40.30.10">
    <property type="entry name" value="Glutaredoxin"/>
    <property type="match status" value="1"/>
</dbReference>
<organism evidence="5 7">
    <name type="scientific">Jannaschia seohaensis</name>
    <dbReference type="NCBI Taxonomy" id="475081"/>
    <lineage>
        <taxon>Bacteria</taxon>
        <taxon>Pseudomonadati</taxon>
        <taxon>Pseudomonadota</taxon>
        <taxon>Alphaproteobacteria</taxon>
        <taxon>Rhodobacterales</taxon>
        <taxon>Roseobacteraceae</taxon>
        <taxon>Jannaschia</taxon>
    </lineage>
</organism>
<dbReference type="GO" id="GO:0016853">
    <property type="term" value="F:isomerase activity"/>
    <property type="evidence" value="ECO:0007669"/>
    <property type="project" value="UniProtKB-KW"/>
</dbReference>
<feature type="signal peptide" evidence="2">
    <location>
        <begin position="1"/>
        <end position="22"/>
    </location>
</feature>
<keyword evidence="6" id="KW-1185">Reference proteome</keyword>
<dbReference type="AlphaFoldDB" id="A0A2Y9A2U2"/>
<keyword evidence="2" id="KW-0732">Signal</keyword>
<feature type="domain" description="Thioredoxin" evidence="3">
    <location>
        <begin position="12"/>
        <end position="180"/>
    </location>
</feature>
<gene>
    <name evidence="4" type="ORF">BCF38_101890</name>
    <name evidence="5" type="ORF">SAMN05421539_101890</name>
</gene>
<dbReference type="RefSeq" id="WP_109563026.1">
    <property type="nucleotide sequence ID" value="NZ_QGDJ01000001.1"/>
</dbReference>
<dbReference type="EMBL" id="QGDJ01000001">
    <property type="protein sequence ID" value="PWJ22476.1"/>
    <property type="molecule type" value="Genomic_DNA"/>
</dbReference>
<evidence type="ECO:0000313" key="7">
    <source>
        <dbReference type="Proteomes" id="UP000251571"/>
    </source>
</evidence>
<dbReference type="GO" id="GO:0015036">
    <property type="term" value="F:disulfide oxidoreductase activity"/>
    <property type="evidence" value="ECO:0007669"/>
    <property type="project" value="UniProtKB-ARBA"/>
</dbReference>
<dbReference type="Proteomes" id="UP000251571">
    <property type="component" value="Unassembled WGS sequence"/>
</dbReference>
<protein>
    <submittedName>
        <fullName evidence="5">Thiol-disulfide isomerase or thioredoxin</fullName>
    </submittedName>
    <submittedName>
        <fullName evidence="4">Thiol-disulfide isomerase/thioredoxin</fullName>
    </submittedName>
</protein>
<dbReference type="GO" id="GO:0016209">
    <property type="term" value="F:antioxidant activity"/>
    <property type="evidence" value="ECO:0007669"/>
    <property type="project" value="InterPro"/>
</dbReference>
<evidence type="ECO:0000256" key="2">
    <source>
        <dbReference type="SAM" id="SignalP"/>
    </source>
</evidence>
<name>A0A2Y9A2U2_9RHOB</name>
<dbReference type="CDD" id="cd02966">
    <property type="entry name" value="TlpA_like_family"/>
    <property type="match status" value="1"/>
</dbReference>
<dbReference type="InterPro" id="IPR013766">
    <property type="entry name" value="Thioredoxin_domain"/>
</dbReference>
<dbReference type="PROSITE" id="PS00194">
    <property type="entry name" value="THIOREDOXIN_1"/>
    <property type="match status" value="1"/>
</dbReference>
<feature type="chain" id="PRO_5033776218" evidence="2">
    <location>
        <begin position="23"/>
        <end position="181"/>
    </location>
</feature>
<dbReference type="Pfam" id="PF00578">
    <property type="entry name" value="AhpC-TSA"/>
    <property type="match status" value="1"/>
</dbReference>
<dbReference type="InterPro" id="IPR036249">
    <property type="entry name" value="Thioredoxin-like_sf"/>
</dbReference>
<dbReference type="PANTHER" id="PTHR42852:SF18">
    <property type="entry name" value="CHROMOSOME UNDETERMINED SCAFFOLD_47, WHOLE GENOME SHOTGUN SEQUENCE"/>
    <property type="match status" value="1"/>
</dbReference>
<reference evidence="5 7" key="1">
    <citation type="submission" date="2016-10" db="EMBL/GenBank/DDBJ databases">
        <authorList>
            <person name="Cai Z."/>
        </authorList>
    </citation>
    <scope>NUCLEOTIDE SEQUENCE [LARGE SCALE GENOMIC DNA]</scope>
    <source>
        <strain evidence="5 7">DSM 25227</strain>
    </source>
</reference>
<accession>A0A2Y9A2U2</accession>
<proteinExistence type="predicted"/>
<dbReference type="OrthoDB" id="9799347at2"/>
<reference evidence="4 6" key="2">
    <citation type="submission" date="2018-03" db="EMBL/GenBank/DDBJ databases">
        <title>Genomic Encyclopedia of Archaeal and Bacterial Type Strains, Phase II (KMG-II): from individual species to whole genera.</title>
        <authorList>
            <person name="Goeker M."/>
        </authorList>
    </citation>
    <scope>NUCLEOTIDE SEQUENCE [LARGE SCALE GENOMIC DNA]</scope>
    <source>
        <strain evidence="4 6">DSM 25227</strain>
    </source>
</reference>
<evidence type="ECO:0000256" key="1">
    <source>
        <dbReference type="ARBA" id="ARBA00023284"/>
    </source>
</evidence>
<dbReference type="InterPro" id="IPR050553">
    <property type="entry name" value="Thioredoxin_ResA/DsbE_sf"/>
</dbReference>
<evidence type="ECO:0000313" key="4">
    <source>
        <dbReference type="EMBL" id="PWJ22476.1"/>
    </source>
</evidence>
<dbReference type="InterPro" id="IPR000866">
    <property type="entry name" value="AhpC/TSA"/>
</dbReference>
<dbReference type="InterPro" id="IPR017937">
    <property type="entry name" value="Thioredoxin_CS"/>
</dbReference>
<evidence type="ECO:0000313" key="5">
    <source>
        <dbReference type="EMBL" id="SSA38754.1"/>
    </source>
</evidence>
<dbReference type="SUPFAM" id="SSF52833">
    <property type="entry name" value="Thioredoxin-like"/>
    <property type="match status" value="1"/>
</dbReference>
<dbReference type="Proteomes" id="UP000245839">
    <property type="component" value="Unassembled WGS sequence"/>
</dbReference>
<evidence type="ECO:0000259" key="3">
    <source>
        <dbReference type="PROSITE" id="PS51352"/>
    </source>
</evidence>
<keyword evidence="5" id="KW-0413">Isomerase</keyword>